<organism evidence="1 2">
    <name type="scientific">Amycolatopsis xylanica</name>
    <dbReference type="NCBI Taxonomy" id="589385"/>
    <lineage>
        <taxon>Bacteria</taxon>
        <taxon>Bacillati</taxon>
        <taxon>Actinomycetota</taxon>
        <taxon>Actinomycetes</taxon>
        <taxon>Pseudonocardiales</taxon>
        <taxon>Pseudonocardiaceae</taxon>
        <taxon>Amycolatopsis</taxon>
    </lineage>
</organism>
<sequence>MPKRLGLNLSDDTHAQIKQRADAAGISVNAWILAAIERETFRQLCQETNTWWAERPELAERETEDYFKRANGARDSSAA</sequence>
<dbReference type="OrthoDB" id="3629198at2"/>
<reference evidence="1 2" key="1">
    <citation type="submission" date="2016-10" db="EMBL/GenBank/DDBJ databases">
        <authorList>
            <person name="de Groot N.N."/>
        </authorList>
    </citation>
    <scope>NUCLEOTIDE SEQUENCE [LARGE SCALE GENOMIC DNA]</scope>
    <source>
        <strain evidence="1 2">CPCC 202699</strain>
    </source>
</reference>
<dbReference type="Proteomes" id="UP000199515">
    <property type="component" value="Unassembled WGS sequence"/>
</dbReference>
<protein>
    <recommendedName>
        <fullName evidence="3">HicB family protein</fullName>
    </recommendedName>
</protein>
<proteinExistence type="predicted"/>
<evidence type="ECO:0008006" key="3">
    <source>
        <dbReference type="Google" id="ProtNLM"/>
    </source>
</evidence>
<dbReference type="AlphaFoldDB" id="A0A1H2ZIL1"/>
<dbReference type="Gene3D" id="1.10.1220.10">
    <property type="entry name" value="Met repressor-like"/>
    <property type="match status" value="1"/>
</dbReference>
<dbReference type="InterPro" id="IPR013321">
    <property type="entry name" value="Arc_rbn_hlx_hlx"/>
</dbReference>
<name>A0A1H2ZIL1_9PSEU</name>
<gene>
    <name evidence="1" type="ORF">SAMN05421504_102516</name>
</gene>
<dbReference type="STRING" id="589385.SAMN05421504_102516"/>
<dbReference type="RefSeq" id="WP_091288390.1">
    <property type="nucleotide sequence ID" value="NZ_FNON01000002.1"/>
</dbReference>
<evidence type="ECO:0000313" key="2">
    <source>
        <dbReference type="Proteomes" id="UP000199515"/>
    </source>
</evidence>
<evidence type="ECO:0000313" key="1">
    <source>
        <dbReference type="EMBL" id="SDX16559.1"/>
    </source>
</evidence>
<keyword evidence="2" id="KW-1185">Reference proteome</keyword>
<dbReference type="EMBL" id="FNON01000002">
    <property type="protein sequence ID" value="SDX16559.1"/>
    <property type="molecule type" value="Genomic_DNA"/>
</dbReference>
<dbReference type="GO" id="GO:0006355">
    <property type="term" value="P:regulation of DNA-templated transcription"/>
    <property type="evidence" value="ECO:0007669"/>
    <property type="project" value="InterPro"/>
</dbReference>
<dbReference type="SUPFAM" id="SSF47598">
    <property type="entry name" value="Ribbon-helix-helix"/>
    <property type="match status" value="1"/>
</dbReference>
<dbReference type="InterPro" id="IPR010985">
    <property type="entry name" value="Ribbon_hlx_hlx"/>
</dbReference>
<accession>A0A1H2ZIL1</accession>